<comment type="caution">
    <text evidence="2">The sequence shown here is derived from an EMBL/GenBank/DDBJ whole genome shotgun (WGS) entry which is preliminary data.</text>
</comment>
<protein>
    <submittedName>
        <fullName evidence="2">Uncharacterized protein</fullName>
    </submittedName>
</protein>
<dbReference type="AlphaFoldDB" id="A0A482X0H6"/>
<dbReference type="SMR" id="A0A482X0H6"/>
<keyword evidence="3" id="KW-1185">Reference proteome</keyword>
<proteinExistence type="predicted"/>
<organism evidence="2 3">
    <name type="scientific">Laodelphax striatellus</name>
    <name type="common">Small brown planthopper</name>
    <name type="synonym">Delphax striatella</name>
    <dbReference type="NCBI Taxonomy" id="195883"/>
    <lineage>
        <taxon>Eukaryota</taxon>
        <taxon>Metazoa</taxon>
        <taxon>Ecdysozoa</taxon>
        <taxon>Arthropoda</taxon>
        <taxon>Hexapoda</taxon>
        <taxon>Insecta</taxon>
        <taxon>Pterygota</taxon>
        <taxon>Neoptera</taxon>
        <taxon>Paraneoptera</taxon>
        <taxon>Hemiptera</taxon>
        <taxon>Auchenorrhyncha</taxon>
        <taxon>Fulgoroidea</taxon>
        <taxon>Delphacidae</taxon>
        <taxon>Criomorphinae</taxon>
        <taxon>Laodelphax</taxon>
    </lineage>
</organism>
<name>A0A482X0H6_LAOST</name>
<dbReference type="OrthoDB" id="6644146at2759"/>
<gene>
    <name evidence="2" type="ORF">LSTR_LSTR015195</name>
</gene>
<dbReference type="EMBL" id="QKKF02019924">
    <property type="protein sequence ID" value="RZF39304.1"/>
    <property type="molecule type" value="Genomic_DNA"/>
</dbReference>
<keyword evidence="1" id="KW-0175">Coiled coil</keyword>
<evidence type="ECO:0000313" key="2">
    <source>
        <dbReference type="EMBL" id="RZF39304.1"/>
    </source>
</evidence>
<dbReference type="InParanoid" id="A0A482X0H6"/>
<sequence length="137" mass="15387">MTRTGRNSMRSQMERNLIDLKEGLIDSGVIEIAVNMHAALDSISNKFSKEAVIDIIPQVVTLLNKYDAAIKVNEDLKAFLENTTAENNSLRKLLAQEKKSRVNELNDSLCNEERADAEIDQLKIKLEALKTTADELK</sequence>
<evidence type="ECO:0000313" key="3">
    <source>
        <dbReference type="Proteomes" id="UP000291343"/>
    </source>
</evidence>
<feature type="coiled-coil region" evidence="1">
    <location>
        <begin position="80"/>
        <end position="132"/>
    </location>
</feature>
<accession>A0A482X0H6</accession>
<feature type="non-terminal residue" evidence="2">
    <location>
        <position position="137"/>
    </location>
</feature>
<evidence type="ECO:0000256" key="1">
    <source>
        <dbReference type="SAM" id="Coils"/>
    </source>
</evidence>
<dbReference type="Proteomes" id="UP000291343">
    <property type="component" value="Unassembled WGS sequence"/>
</dbReference>
<reference evidence="2 3" key="1">
    <citation type="journal article" date="2017" name="Gigascience">
        <title>Genome sequence of the small brown planthopper, Laodelphax striatellus.</title>
        <authorList>
            <person name="Zhu J."/>
            <person name="Jiang F."/>
            <person name="Wang X."/>
            <person name="Yang P."/>
            <person name="Bao Y."/>
            <person name="Zhao W."/>
            <person name="Wang W."/>
            <person name="Lu H."/>
            <person name="Wang Q."/>
            <person name="Cui N."/>
            <person name="Li J."/>
            <person name="Chen X."/>
            <person name="Luo L."/>
            <person name="Yu J."/>
            <person name="Kang L."/>
            <person name="Cui F."/>
        </authorList>
    </citation>
    <scope>NUCLEOTIDE SEQUENCE [LARGE SCALE GENOMIC DNA]</scope>
    <source>
        <strain evidence="2">Lst14</strain>
    </source>
</reference>